<sequence>MRSIPLEPIKSRYASLSAREQRLVQIAAVLIGLLLFFMLIFGPIQRLKSSGRAEFAAAAETRALVEQASRSGTRGPVSGEPLRAVLEQTSGQAGIVIARYDFEAGEDAVDLSVQDTGATSLLTWLTTLSEQHGVVVREGSIRATGDEGLVTARLTLERSS</sequence>
<keyword evidence="6 10" id="KW-0812">Transmembrane</keyword>
<dbReference type="AlphaFoldDB" id="A0A840HXQ5"/>
<proteinExistence type="inferred from homology"/>
<name>A0A840HXQ5_9PROT</name>
<protein>
    <submittedName>
        <fullName evidence="11">Type II secretory pathway component PulM</fullName>
    </submittedName>
</protein>
<dbReference type="Gene3D" id="3.30.1360.100">
    <property type="entry name" value="General secretion pathway protein M, EpsM"/>
    <property type="match status" value="1"/>
</dbReference>
<evidence type="ECO:0000256" key="1">
    <source>
        <dbReference type="ARBA" id="ARBA00004377"/>
    </source>
</evidence>
<keyword evidence="7" id="KW-0653">Protein transport</keyword>
<dbReference type="GO" id="GO:0015628">
    <property type="term" value="P:protein secretion by the type II secretion system"/>
    <property type="evidence" value="ECO:0007669"/>
    <property type="project" value="InterPro"/>
</dbReference>
<evidence type="ECO:0000256" key="7">
    <source>
        <dbReference type="ARBA" id="ARBA00022927"/>
    </source>
</evidence>
<dbReference type="GO" id="GO:0015627">
    <property type="term" value="C:type II protein secretion system complex"/>
    <property type="evidence" value="ECO:0007669"/>
    <property type="project" value="InterPro"/>
</dbReference>
<evidence type="ECO:0000313" key="12">
    <source>
        <dbReference type="Proteomes" id="UP000563524"/>
    </source>
</evidence>
<dbReference type="Pfam" id="PF04612">
    <property type="entry name" value="T2SSM"/>
    <property type="match status" value="1"/>
</dbReference>
<dbReference type="SUPFAM" id="SSF103054">
    <property type="entry name" value="General secretion pathway protein M, EpsM"/>
    <property type="match status" value="1"/>
</dbReference>
<keyword evidence="12" id="KW-1185">Reference proteome</keyword>
<organism evidence="11 12">
    <name type="scientific">Parvularcula dongshanensis</name>
    <dbReference type="NCBI Taxonomy" id="1173995"/>
    <lineage>
        <taxon>Bacteria</taxon>
        <taxon>Pseudomonadati</taxon>
        <taxon>Pseudomonadota</taxon>
        <taxon>Alphaproteobacteria</taxon>
        <taxon>Parvularculales</taxon>
        <taxon>Parvularculaceae</taxon>
        <taxon>Parvularcula</taxon>
    </lineage>
</organism>
<dbReference type="InterPro" id="IPR023229">
    <property type="entry name" value="T2SS_M_periplasmic_sf"/>
</dbReference>
<keyword evidence="9 10" id="KW-0472">Membrane</keyword>
<evidence type="ECO:0000256" key="6">
    <source>
        <dbReference type="ARBA" id="ARBA00022692"/>
    </source>
</evidence>
<evidence type="ECO:0000256" key="2">
    <source>
        <dbReference type="ARBA" id="ARBA00010637"/>
    </source>
</evidence>
<evidence type="ECO:0000256" key="5">
    <source>
        <dbReference type="ARBA" id="ARBA00022519"/>
    </source>
</evidence>
<evidence type="ECO:0000256" key="3">
    <source>
        <dbReference type="ARBA" id="ARBA00022448"/>
    </source>
</evidence>
<evidence type="ECO:0000256" key="9">
    <source>
        <dbReference type="ARBA" id="ARBA00023136"/>
    </source>
</evidence>
<feature type="transmembrane region" description="Helical" evidence="10">
    <location>
        <begin position="23"/>
        <end position="42"/>
    </location>
</feature>
<accession>A0A840HXQ5</accession>
<reference evidence="11 12" key="1">
    <citation type="submission" date="2020-08" db="EMBL/GenBank/DDBJ databases">
        <title>Genomic Encyclopedia of Type Strains, Phase IV (KMG-IV): sequencing the most valuable type-strain genomes for metagenomic binning, comparative biology and taxonomic classification.</title>
        <authorList>
            <person name="Goeker M."/>
        </authorList>
    </citation>
    <scope>NUCLEOTIDE SEQUENCE [LARGE SCALE GENOMIC DNA]</scope>
    <source>
        <strain evidence="11 12">DSM 102850</strain>
    </source>
</reference>
<keyword evidence="5" id="KW-0997">Cell inner membrane</keyword>
<gene>
    <name evidence="11" type="ORF">GGQ59_000116</name>
</gene>
<comment type="similarity">
    <text evidence="2">Belongs to the GSP M family.</text>
</comment>
<dbReference type="Proteomes" id="UP000563524">
    <property type="component" value="Unassembled WGS sequence"/>
</dbReference>
<evidence type="ECO:0000256" key="4">
    <source>
        <dbReference type="ARBA" id="ARBA00022475"/>
    </source>
</evidence>
<comment type="subcellular location">
    <subcellularLocation>
        <location evidence="1">Cell inner membrane</location>
        <topology evidence="1">Single-pass membrane protein</topology>
    </subcellularLocation>
</comment>
<dbReference type="RefSeq" id="WP_183814850.1">
    <property type="nucleotide sequence ID" value="NZ_JACHOB010000001.1"/>
</dbReference>
<comment type="caution">
    <text evidence="11">The sequence shown here is derived from an EMBL/GenBank/DDBJ whole genome shotgun (WGS) entry which is preliminary data.</text>
</comment>
<evidence type="ECO:0000256" key="10">
    <source>
        <dbReference type="SAM" id="Phobius"/>
    </source>
</evidence>
<dbReference type="GO" id="GO:0005886">
    <property type="term" value="C:plasma membrane"/>
    <property type="evidence" value="ECO:0007669"/>
    <property type="project" value="UniProtKB-SubCell"/>
</dbReference>
<keyword evidence="3" id="KW-0813">Transport</keyword>
<keyword evidence="8 10" id="KW-1133">Transmembrane helix</keyword>
<evidence type="ECO:0000313" key="11">
    <source>
        <dbReference type="EMBL" id="MBB4657616.1"/>
    </source>
</evidence>
<keyword evidence="4" id="KW-1003">Cell membrane</keyword>
<dbReference type="EMBL" id="JACHOB010000001">
    <property type="protein sequence ID" value="MBB4657616.1"/>
    <property type="molecule type" value="Genomic_DNA"/>
</dbReference>
<dbReference type="InterPro" id="IPR007690">
    <property type="entry name" value="T2SS_GspM"/>
</dbReference>
<evidence type="ECO:0000256" key="8">
    <source>
        <dbReference type="ARBA" id="ARBA00022989"/>
    </source>
</evidence>